<evidence type="ECO:0000256" key="1">
    <source>
        <dbReference type="ARBA" id="ARBA00022729"/>
    </source>
</evidence>
<feature type="disulfide bond" evidence="5">
    <location>
        <begin position="45"/>
        <end position="72"/>
    </location>
</feature>
<dbReference type="SMART" id="SM00042">
    <property type="entry name" value="CUB"/>
    <property type="match status" value="2"/>
</dbReference>
<dbReference type="Proteomes" id="UP000261360">
    <property type="component" value="Unplaced"/>
</dbReference>
<feature type="domain" description="CUB" evidence="6">
    <location>
        <begin position="165"/>
        <end position="285"/>
    </location>
</feature>
<dbReference type="STRING" id="1841481.ENSSLDP00000001113"/>
<evidence type="ECO:0000259" key="6">
    <source>
        <dbReference type="PROSITE" id="PS01180"/>
    </source>
</evidence>
<dbReference type="Gene3D" id="2.60.120.290">
    <property type="entry name" value="Spermadhesin, CUB domain"/>
    <property type="match status" value="2"/>
</dbReference>
<keyword evidence="1" id="KW-0732">Signal</keyword>
<evidence type="ECO:0000256" key="2">
    <source>
        <dbReference type="ARBA" id="ARBA00022737"/>
    </source>
</evidence>
<keyword evidence="2" id="KW-0677">Repeat</keyword>
<organism evidence="7 8">
    <name type="scientific">Seriola lalandi dorsalis</name>
    <dbReference type="NCBI Taxonomy" id="1841481"/>
    <lineage>
        <taxon>Eukaryota</taxon>
        <taxon>Metazoa</taxon>
        <taxon>Chordata</taxon>
        <taxon>Craniata</taxon>
        <taxon>Vertebrata</taxon>
        <taxon>Euteleostomi</taxon>
        <taxon>Actinopterygii</taxon>
        <taxon>Neopterygii</taxon>
        <taxon>Teleostei</taxon>
        <taxon>Neoteleostei</taxon>
        <taxon>Acanthomorphata</taxon>
        <taxon>Carangaria</taxon>
        <taxon>Carangiformes</taxon>
        <taxon>Carangidae</taxon>
        <taxon>Seriola</taxon>
    </lineage>
</organism>
<dbReference type="FunFam" id="2.60.120.290:FF:000003">
    <property type="entry name" value="Neuropilin"/>
    <property type="match status" value="1"/>
</dbReference>
<dbReference type="PANTHER" id="PTHR24251">
    <property type="entry name" value="OVOCHYMASE-RELATED"/>
    <property type="match status" value="1"/>
</dbReference>
<dbReference type="SUPFAM" id="SSF49854">
    <property type="entry name" value="Spermadhesin, CUB domain"/>
    <property type="match status" value="2"/>
</dbReference>
<dbReference type="FunFam" id="2.60.120.290:FF:000010">
    <property type="entry name" value="Neuropilin"/>
    <property type="match status" value="1"/>
</dbReference>
<dbReference type="PROSITE" id="PS01180">
    <property type="entry name" value="CUB"/>
    <property type="match status" value="2"/>
</dbReference>
<proteinExistence type="predicted"/>
<dbReference type="Pfam" id="PF00431">
    <property type="entry name" value="CUB"/>
    <property type="match status" value="2"/>
</dbReference>
<evidence type="ECO:0000313" key="8">
    <source>
        <dbReference type="Proteomes" id="UP000261360"/>
    </source>
</evidence>
<evidence type="ECO:0000256" key="5">
    <source>
        <dbReference type="PROSITE-ProRule" id="PRU00059"/>
    </source>
</evidence>
<accession>A0A3B4WHR6</accession>
<protein>
    <recommendedName>
        <fullName evidence="6">CUB domain-containing protein</fullName>
    </recommendedName>
</protein>
<evidence type="ECO:0000256" key="4">
    <source>
        <dbReference type="ARBA" id="ARBA00023180"/>
    </source>
</evidence>
<reference evidence="7" key="2">
    <citation type="submission" date="2025-09" db="UniProtKB">
        <authorList>
            <consortium name="Ensembl"/>
        </authorList>
    </citation>
    <scope>IDENTIFICATION</scope>
</reference>
<feature type="domain" description="CUB" evidence="6">
    <location>
        <begin position="45"/>
        <end position="159"/>
    </location>
</feature>
<sequence>MIKIVSGQGENKSHKIVSKISKQNVAFFNFLTEQLSASSYAADTCGDNITLNSAAFFVTPGFPMVYLPSQQCVWVITAPEPDQKILLNFNSIFHLEGKDCKHDYVEVYNGGDELSPLLGRYCGSVAPRPFITSGNQVLIKFISDDENEGAGFAVHFKVFKPGPDCSRNFTDPQGVITTPDFPKNYPNNLDCTLMILAPQQKSEIELEFSSFSMEPHSFHTDPDKSCKYDWLEIWDGLPAVGSHIGKYCGSSSPGRVISQSGILSMIVITDNQLTKEGFSANYTIHDRISMNEKGTRVYSSVWCSHPGAP</sequence>
<dbReference type="InterPro" id="IPR035914">
    <property type="entry name" value="Sperma_CUB_dom_sf"/>
</dbReference>
<evidence type="ECO:0000313" key="7">
    <source>
        <dbReference type="Ensembl" id="ENSSLDP00000001113.1"/>
    </source>
</evidence>
<reference evidence="7" key="1">
    <citation type="submission" date="2025-08" db="UniProtKB">
        <authorList>
            <consortium name="Ensembl"/>
        </authorList>
    </citation>
    <scope>IDENTIFICATION</scope>
</reference>
<keyword evidence="8" id="KW-1185">Reference proteome</keyword>
<dbReference type="AlphaFoldDB" id="A0A3B4WHR6"/>
<dbReference type="InterPro" id="IPR000859">
    <property type="entry name" value="CUB_dom"/>
</dbReference>
<dbReference type="CDD" id="cd00041">
    <property type="entry name" value="CUB"/>
    <property type="match status" value="2"/>
</dbReference>
<name>A0A3B4WHR6_SERLL</name>
<keyword evidence="4" id="KW-0325">Glycoprotein</keyword>
<keyword evidence="3 5" id="KW-1015">Disulfide bond</keyword>
<comment type="caution">
    <text evidence="5">Lacks conserved residue(s) required for the propagation of feature annotation.</text>
</comment>
<dbReference type="Ensembl" id="ENSSLDT00000001186.1">
    <property type="protein sequence ID" value="ENSSLDP00000001113.1"/>
    <property type="gene ID" value="ENSSLDG00000000939.1"/>
</dbReference>
<evidence type="ECO:0000256" key="3">
    <source>
        <dbReference type="ARBA" id="ARBA00023157"/>
    </source>
</evidence>
<dbReference type="GeneTree" id="ENSGT00940000155270"/>